<protein>
    <recommendedName>
        <fullName evidence="3">Pentapeptide repeat-containing protein</fullName>
    </recommendedName>
</protein>
<dbReference type="InterPro" id="IPR001646">
    <property type="entry name" value="5peptide_repeat"/>
</dbReference>
<dbReference type="Gene3D" id="2.160.20.80">
    <property type="entry name" value="E3 ubiquitin-protein ligase SopA"/>
    <property type="match status" value="1"/>
</dbReference>
<comment type="caution">
    <text evidence="1">The sequence shown here is derived from an EMBL/GenBank/DDBJ whole genome shotgun (WGS) entry which is preliminary data.</text>
</comment>
<keyword evidence="2" id="KW-1185">Reference proteome</keyword>
<dbReference type="SUPFAM" id="SSF141571">
    <property type="entry name" value="Pentapeptide repeat-like"/>
    <property type="match status" value="1"/>
</dbReference>
<dbReference type="EMBL" id="BAAAGX010000010">
    <property type="protein sequence ID" value="GAA0239899.1"/>
    <property type="molecule type" value="Genomic_DNA"/>
</dbReference>
<dbReference type="Proteomes" id="UP001500967">
    <property type="component" value="Unassembled WGS sequence"/>
</dbReference>
<accession>A0ABN0U635</accession>
<gene>
    <name evidence="1" type="ORF">GCM10009539_26500</name>
</gene>
<organism evidence="1 2">
    <name type="scientific">Cryptosporangium japonicum</name>
    <dbReference type="NCBI Taxonomy" id="80872"/>
    <lineage>
        <taxon>Bacteria</taxon>
        <taxon>Bacillati</taxon>
        <taxon>Actinomycetota</taxon>
        <taxon>Actinomycetes</taxon>
        <taxon>Cryptosporangiales</taxon>
        <taxon>Cryptosporangiaceae</taxon>
        <taxon>Cryptosporangium</taxon>
    </lineage>
</organism>
<dbReference type="Pfam" id="PF00805">
    <property type="entry name" value="Pentapeptide"/>
    <property type="match status" value="1"/>
</dbReference>
<name>A0ABN0U635_9ACTN</name>
<evidence type="ECO:0008006" key="3">
    <source>
        <dbReference type="Google" id="ProtNLM"/>
    </source>
</evidence>
<reference evidence="1 2" key="1">
    <citation type="journal article" date="2019" name="Int. J. Syst. Evol. Microbiol.">
        <title>The Global Catalogue of Microorganisms (GCM) 10K type strain sequencing project: providing services to taxonomists for standard genome sequencing and annotation.</title>
        <authorList>
            <consortium name="The Broad Institute Genomics Platform"/>
            <consortium name="The Broad Institute Genome Sequencing Center for Infectious Disease"/>
            <person name="Wu L."/>
            <person name="Ma J."/>
        </authorList>
    </citation>
    <scope>NUCLEOTIDE SEQUENCE [LARGE SCALE GENOMIC DNA]</scope>
    <source>
        <strain evidence="1 2">JCM 10425</strain>
    </source>
</reference>
<evidence type="ECO:0000313" key="2">
    <source>
        <dbReference type="Proteomes" id="UP001500967"/>
    </source>
</evidence>
<evidence type="ECO:0000313" key="1">
    <source>
        <dbReference type="EMBL" id="GAA0239899.1"/>
    </source>
</evidence>
<sequence>MLPCVRRWHPESARHVVERLATGRSLDDLGLATVDGLLDLRGLPAAGLVATGAQLTGLDLSYASLPEARLTDVRWTQCRLDGADLSAAVIVGGSLAGSTVRRADLRDVVVAGSAWESVDLVGSKFAHLAAERATFTHTTFPALSSVAFTRCSFDRCRFLGGLSGVRFLGRRTRDDRAPAVLRGVSFFSDNLRHAEFDGMEFDGVSFPAGDAIIVVEHGFRAVAERAGEVSMIRRDDVGEAFRKLLSRESLRPGLSETAGWAMGRRDFTDDHPNGPELAEFAIRTLRKAQKQLRSEGVIA</sequence>
<proteinExistence type="predicted"/>